<keyword evidence="2" id="KW-0677">Repeat</keyword>
<reference evidence="5" key="1">
    <citation type="submission" date="2022-11" db="EMBL/GenBank/DDBJ databases">
        <authorList>
            <person name="Hyden B.L."/>
            <person name="Feng K."/>
            <person name="Yates T."/>
            <person name="Jawdy S."/>
            <person name="Smart L.B."/>
            <person name="Muchero W."/>
        </authorList>
    </citation>
    <scope>NUCLEOTIDE SEQUENCE</scope>
    <source>
        <tissue evidence="5">Shoot tip</tissue>
    </source>
</reference>
<dbReference type="PANTHER" id="PTHR47941">
    <property type="entry name" value="PENTATRICOPEPTIDE REPEAT-CONTAINING PROTEIN 3, MITOCHONDRIAL"/>
    <property type="match status" value="1"/>
</dbReference>
<evidence type="ECO:0000313" key="5">
    <source>
        <dbReference type="EMBL" id="KAJ6745570.1"/>
    </source>
</evidence>
<dbReference type="Proteomes" id="UP001151752">
    <property type="component" value="Chromosome 6"/>
</dbReference>
<dbReference type="InterPro" id="IPR002885">
    <property type="entry name" value="PPR_rpt"/>
</dbReference>
<sequence>MMTMVAAAVKRGGSETMATGSQTQRCQMKMMGMILLLSPTTSSLLSSNHFNTISSSSSSSRSSSSSSSSSSSGDKQKHDGASSFRDIEDALASFNHMLHTKPLPCIIQFKKLLSAIVKMGQYYDAVISLSRQMELAGLSPDIYTLSILINCFSHLQRVDLAFSVFSKIIKLGLQPSIVTFTTLINC</sequence>
<evidence type="ECO:0000256" key="3">
    <source>
        <dbReference type="PROSITE-ProRule" id="PRU00708"/>
    </source>
</evidence>
<feature type="region of interest" description="Disordered" evidence="4">
    <location>
        <begin position="1"/>
        <end position="22"/>
    </location>
</feature>
<dbReference type="InterPro" id="IPR011990">
    <property type="entry name" value="TPR-like_helical_dom_sf"/>
</dbReference>
<reference evidence="5" key="2">
    <citation type="journal article" date="2023" name="Int. J. Mol. Sci.">
        <title>De Novo Assembly and Annotation of 11 Diverse Shrub Willow (Salix) Genomes Reveals Novel Gene Organization in Sex-Linked Regions.</title>
        <authorList>
            <person name="Hyden B."/>
            <person name="Feng K."/>
            <person name="Yates T.B."/>
            <person name="Jawdy S."/>
            <person name="Cereghino C."/>
            <person name="Smart L.B."/>
            <person name="Muchero W."/>
        </authorList>
    </citation>
    <scope>NUCLEOTIDE SEQUENCE</scope>
    <source>
        <tissue evidence="5">Shoot tip</tissue>
    </source>
</reference>
<name>A0A9Q0VDD9_9ROSI</name>
<evidence type="ECO:0000256" key="1">
    <source>
        <dbReference type="ARBA" id="ARBA00007626"/>
    </source>
</evidence>
<feature type="repeat" description="PPR" evidence="3">
    <location>
        <begin position="141"/>
        <end position="175"/>
    </location>
</feature>
<dbReference type="Pfam" id="PF13812">
    <property type="entry name" value="PPR_3"/>
    <property type="match status" value="1"/>
</dbReference>
<evidence type="ECO:0000313" key="6">
    <source>
        <dbReference type="Proteomes" id="UP001151752"/>
    </source>
</evidence>
<comment type="caution">
    <text evidence="5">The sequence shown here is derived from an EMBL/GenBank/DDBJ whole genome shotgun (WGS) entry which is preliminary data.</text>
</comment>
<feature type="region of interest" description="Disordered" evidence="4">
    <location>
        <begin position="53"/>
        <end position="81"/>
    </location>
</feature>
<organism evidence="5 6">
    <name type="scientific">Salix koriyanagi</name>
    <dbReference type="NCBI Taxonomy" id="2511006"/>
    <lineage>
        <taxon>Eukaryota</taxon>
        <taxon>Viridiplantae</taxon>
        <taxon>Streptophyta</taxon>
        <taxon>Embryophyta</taxon>
        <taxon>Tracheophyta</taxon>
        <taxon>Spermatophyta</taxon>
        <taxon>Magnoliopsida</taxon>
        <taxon>eudicotyledons</taxon>
        <taxon>Gunneridae</taxon>
        <taxon>Pentapetalae</taxon>
        <taxon>rosids</taxon>
        <taxon>fabids</taxon>
        <taxon>Malpighiales</taxon>
        <taxon>Salicaceae</taxon>
        <taxon>Saliceae</taxon>
        <taxon>Salix</taxon>
    </lineage>
</organism>
<dbReference type="AlphaFoldDB" id="A0A9Q0VDD9"/>
<evidence type="ECO:0000256" key="2">
    <source>
        <dbReference type="ARBA" id="ARBA00022737"/>
    </source>
</evidence>
<protein>
    <submittedName>
        <fullName evidence="5">PENTATRICOPEPTIDE REPEAT-CONTAINING PROTEIN</fullName>
    </submittedName>
</protein>
<evidence type="ECO:0000256" key="4">
    <source>
        <dbReference type="SAM" id="MobiDB-lite"/>
    </source>
</evidence>
<dbReference type="PROSITE" id="PS51375">
    <property type="entry name" value="PPR"/>
    <property type="match status" value="1"/>
</dbReference>
<comment type="similarity">
    <text evidence="1">Belongs to the PPR family. P subfamily.</text>
</comment>
<dbReference type="EMBL" id="JAPFFM010000009">
    <property type="protein sequence ID" value="KAJ6745570.1"/>
    <property type="molecule type" value="Genomic_DNA"/>
</dbReference>
<dbReference type="NCBIfam" id="TIGR00756">
    <property type="entry name" value="PPR"/>
    <property type="match status" value="1"/>
</dbReference>
<gene>
    <name evidence="5" type="ORF">OIU74_028284</name>
</gene>
<accession>A0A9Q0VDD9</accession>
<keyword evidence="6" id="KW-1185">Reference proteome</keyword>
<feature type="compositionally biased region" description="Low complexity" evidence="4">
    <location>
        <begin position="54"/>
        <end position="72"/>
    </location>
</feature>
<dbReference type="Gene3D" id="1.25.40.10">
    <property type="entry name" value="Tetratricopeptide repeat domain"/>
    <property type="match status" value="1"/>
</dbReference>
<proteinExistence type="inferred from homology"/>